<dbReference type="SMART" id="SM00386">
    <property type="entry name" value="HAT"/>
    <property type="match status" value="8"/>
</dbReference>
<dbReference type="Pfam" id="PF13181">
    <property type="entry name" value="TPR_8"/>
    <property type="match status" value="1"/>
</dbReference>
<dbReference type="AlphaFoldDB" id="A0A7S4F2K2"/>
<feature type="repeat" description="TPR" evidence="1">
    <location>
        <begin position="454"/>
        <end position="487"/>
    </location>
</feature>
<dbReference type="InterPro" id="IPR044624">
    <property type="entry name" value="Mbb1-like"/>
</dbReference>
<protein>
    <submittedName>
        <fullName evidence="3">Uncharacterized protein</fullName>
    </submittedName>
</protein>
<dbReference type="InterPro" id="IPR019734">
    <property type="entry name" value="TPR_rpt"/>
</dbReference>
<reference evidence="3" key="1">
    <citation type="submission" date="2021-01" db="EMBL/GenBank/DDBJ databases">
        <authorList>
            <person name="Corre E."/>
            <person name="Pelletier E."/>
            <person name="Niang G."/>
            <person name="Scheremetjew M."/>
            <person name="Finn R."/>
            <person name="Kale V."/>
            <person name="Holt S."/>
            <person name="Cochrane G."/>
            <person name="Meng A."/>
            <person name="Brown T."/>
            <person name="Cohen L."/>
        </authorList>
    </citation>
    <scope>NUCLEOTIDE SEQUENCE</scope>
    <source>
        <strain evidence="3">CCMP645</strain>
    </source>
</reference>
<feature type="compositionally biased region" description="Polar residues" evidence="2">
    <location>
        <begin position="615"/>
        <end position="639"/>
    </location>
</feature>
<feature type="repeat" description="TPR" evidence="1">
    <location>
        <begin position="179"/>
        <end position="212"/>
    </location>
</feature>
<dbReference type="EMBL" id="HBIZ01034550">
    <property type="protein sequence ID" value="CAE0769401.1"/>
    <property type="molecule type" value="Transcribed_RNA"/>
</dbReference>
<dbReference type="PROSITE" id="PS50005">
    <property type="entry name" value="TPR"/>
    <property type="match status" value="4"/>
</dbReference>
<feature type="region of interest" description="Disordered" evidence="2">
    <location>
        <begin position="611"/>
        <end position="639"/>
    </location>
</feature>
<dbReference type="Pfam" id="PF13428">
    <property type="entry name" value="TPR_14"/>
    <property type="match status" value="1"/>
</dbReference>
<keyword evidence="1" id="KW-0802">TPR repeat</keyword>
<dbReference type="InterPro" id="IPR011990">
    <property type="entry name" value="TPR-like_helical_dom_sf"/>
</dbReference>
<feature type="repeat" description="TPR" evidence="1">
    <location>
        <begin position="111"/>
        <end position="144"/>
    </location>
</feature>
<dbReference type="PANTHER" id="PTHR44917:SF1">
    <property type="entry name" value="PROTEIN HIGH CHLOROPHYLL FLUORESCENT 107"/>
    <property type="match status" value="1"/>
</dbReference>
<dbReference type="Pfam" id="PF13432">
    <property type="entry name" value="TPR_16"/>
    <property type="match status" value="1"/>
</dbReference>
<accession>A0A7S4F2K2</accession>
<dbReference type="SUPFAM" id="SSF48452">
    <property type="entry name" value="TPR-like"/>
    <property type="match status" value="2"/>
</dbReference>
<feature type="region of interest" description="Disordered" evidence="2">
    <location>
        <begin position="522"/>
        <end position="542"/>
    </location>
</feature>
<proteinExistence type="predicted"/>
<feature type="repeat" description="TPR" evidence="1">
    <location>
        <begin position="247"/>
        <end position="280"/>
    </location>
</feature>
<dbReference type="Gene3D" id="1.25.40.10">
    <property type="entry name" value="Tetratricopeptide repeat domain"/>
    <property type="match status" value="3"/>
</dbReference>
<dbReference type="GO" id="GO:0006397">
    <property type="term" value="P:mRNA processing"/>
    <property type="evidence" value="ECO:0007669"/>
    <property type="project" value="InterPro"/>
</dbReference>
<evidence type="ECO:0000256" key="2">
    <source>
        <dbReference type="SAM" id="MobiDB-lite"/>
    </source>
</evidence>
<name>A0A7S4F2K2_CHRCT</name>
<dbReference type="PANTHER" id="PTHR44917">
    <property type="entry name" value="PROTEIN HIGH CHLOROPHYLL FLUORESCENT 107"/>
    <property type="match status" value="1"/>
</dbReference>
<dbReference type="GO" id="GO:0003729">
    <property type="term" value="F:mRNA binding"/>
    <property type="evidence" value="ECO:0007669"/>
    <property type="project" value="InterPro"/>
</dbReference>
<evidence type="ECO:0000313" key="3">
    <source>
        <dbReference type="EMBL" id="CAE0769401.1"/>
    </source>
</evidence>
<evidence type="ECO:0000256" key="1">
    <source>
        <dbReference type="PROSITE-ProRule" id="PRU00339"/>
    </source>
</evidence>
<sequence length="639" mass="69882">MQGSILYASCFHDSACRMSFSAVPACYHAHAQQRNGRVYLCEASTAGARSYRSAQAAPSSPAPPLDSAAAGRRAQTFEALSYRVREALLDAEEKPYTVWSEGDPRPLKLNLDMLNHRGRMLARARRLEEARETYNRCIDLDPVDSRAWLALARMQEKAGDATASEALIRDGLRWNGNNVYLLHAYGALQERRGLYDEALRLYTSALRAQPTHAPSWVSLGLLLRKRRQDAAGWRCLTLARTVAPRSYFVWQVIGQAHAQGGSLSSAREAYRRSLQLNPTNAATLHAWGVLEWRCGHNELAAELFRKGLKIRPRNAFLLQSWACMEARGGFSAEATRLFRRAAALGVRDGALWQARAMQHSAEGRVKQARETFARGVREHPRHLPLYHAWGSMEAELSNVSAAREIFQRAVWLSPAHPRTVGVWTSMAMLEERGGDRDTARQHMRNALKADRYSVSALVAFGAFEARSGDVAAARKHFEAAVRLDPTNLQAWAAFATMERAAKHSAVANQIEEHMRALEQAQLEKERGVDAEPSNAQQGAPRGDLIGSLAATSARSVSSGMSSSLSSSMASIMASSMASSTGGSSSSAAVAQLPSQALEQAARAALARVASTNANELSGSTSRVRSEYGTLQRSAQAPSR</sequence>
<dbReference type="SMART" id="SM00028">
    <property type="entry name" value="TPR"/>
    <property type="match status" value="8"/>
</dbReference>
<gene>
    <name evidence="3" type="ORF">PCAR00345_LOCUS22013</name>
</gene>
<organism evidence="3">
    <name type="scientific">Chrysotila carterae</name>
    <name type="common">Marine alga</name>
    <name type="synonym">Syracosphaera carterae</name>
    <dbReference type="NCBI Taxonomy" id="13221"/>
    <lineage>
        <taxon>Eukaryota</taxon>
        <taxon>Haptista</taxon>
        <taxon>Haptophyta</taxon>
        <taxon>Prymnesiophyceae</taxon>
        <taxon>Isochrysidales</taxon>
        <taxon>Isochrysidaceae</taxon>
        <taxon>Chrysotila</taxon>
    </lineage>
</organism>
<dbReference type="InterPro" id="IPR003107">
    <property type="entry name" value="HAT"/>
</dbReference>